<feature type="compositionally biased region" description="Polar residues" evidence="1">
    <location>
        <begin position="58"/>
        <end position="74"/>
    </location>
</feature>
<organism evidence="2 3">
    <name type="scientific">Zasmidium cellare</name>
    <name type="common">Wine cellar mold</name>
    <name type="synonym">Racodium cellare</name>
    <dbReference type="NCBI Taxonomy" id="395010"/>
    <lineage>
        <taxon>Eukaryota</taxon>
        <taxon>Fungi</taxon>
        <taxon>Dikarya</taxon>
        <taxon>Ascomycota</taxon>
        <taxon>Pezizomycotina</taxon>
        <taxon>Dothideomycetes</taxon>
        <taxon>Dothideomycetidae</taxon>
        <taxon>Mycosphaerellales</taxon>
        <taxon>Mycosphaerellaceae</taxon>
        <taxon>Zasmidium</taxon>
    </lineage>
</organism>
<feature type="compositionally biased region" description="Polar residues" evidence="1">
    <location>
        <begin position="830"/>
        <end position="841"/>
    </location>
</feature>
<keyword evidence="3" id="KW-1185">Reference proteome</keyword>
<evidence type="ECO:0000256" key="1">
    <source>
        <dbReference type="SAM" id="MobiDB-lite"/>
    </source>
</evidence>
<feature type="compositionally biased region" description="Low complexity" evidence="1">
    <location>
        <begin position="769"/>
        <end position="778"/>
    </location>
</feature>
<feature type="compositionally biased region" description="Low complexity" evidence="1">
    <location>
        <begin position="107"/>
        <end position="133"/>
    </location>
</feature>
<dbReference type="Proteomes" id="UP001305779">
    <property type="component" value="Unassembled WGS sequence"/>
</dbReference>
<gene>
    <name evidence="2" type="ORF">PRZ48_013623</name>
</gene>
<sequence>MSPISEKTSPAPTDTATAADEPDQKPSTATVPEPTATLSMFDKTIPDPTDTAFHPPEGNTTTAHAPEPQAQQSEPDNDLLPMTTAAAITTVEPLSHQSQRSEQIDVSTAPLPITTTASIPTPAAPPAEEIPSSKAFVSPSPALPPLSRSSTSRQPRSRTPSSTRTSSRPLSQVFDRLRDISRSSTRSKRDKGSRSRPASLVLGNPDLLEDSNQDTALWNVETKDSRPVPTRSTSSFSIMNIRSTERRVDSWEEPRPAPTRVMSMASPTRTEAWNEPDAQLPPPKTPEERSGTPRRLGILPSPAPTAGTFEEGERRRASAEVGRRRSSAVGWRPVTSDGEGMGGELGTVESEGEISGVGRDEDKEEEILREVERPTPIRKSSDLAVLPSQRGEEEEHVKEEERPTPIRKGSDLAILPSQRSTREEEISPSPTFPPQSPTQPPPQRPRKLSDLQLLPSQRRLSPLNIGRPDSMTLTTLNFSSNESVDAEAEVYEASPVTIKEMSPPVVVSGRKSGDDERTPVAGRGEEDELYESTPIASRMKEDGWDRKVSASTNADFEDARSEVSAEEGAQQESSHHSTNPTTSRHSSVSSLGARAAVEEQQPVMSAQAVPAGPVAASPHTTPERALHNAGVLQEITAAAARRHEQLQPQLQVQDAGEFPQRFANRQYREQRPGMGERPMSYMPLPRDAQGLPVQEIISTGGEEPAPSQPPAMPVDLSNMAGPPPGAPPFSLHPAVRNSGSVQPTQYERLRSSVISTGSGHTPQSSIDMGGRPPSGFFRGRPEQTGAAPPPSRISDTHGLEGLQYGQVGAEAASRQDDAKQGRRRSGLWESLTSRRSSAQRVDSSRESSVAPLEAPVAAPAPEVPATAEDTKRKTLKKPQRAESSSEPKKKRFSKLGSFFGRSSTTAGSSSAAKPNRLTKNAPPTRENSTAQTQSAAQQPQPQNSSTVVGSVRGYEAFEAMRRRDMPAFQENAANVQRPPSAHAQIPEENVEPPLGGWYGPQSEQQERPMSPTEAPRPEFRRLHSESRRGGERGGLAQVPEAFRPVQASFNRPIEPIGPPPGQEPPTMRMQYPGQTPSAAMERMMDPRQYPPQSPQHQRWPSYGSDTTPPPMSGHYAPGSRPYGSLPNISPVQSRTAYDRVNSIPEERSPAREYADQQTPWAITLPQGGSGQSSRHSSWTQGMSPPHQEFVPPPPPQYRPPPPPQGMVLTARENVGFYPPPPRGTPAPRPFSVPWEDEQPVRQGPYPPFQQTHQQQQGYGYPPRGPPRFYARQNSGEYGYPPQNRPPQQRRPSSGYSGRRDDPTVGEEELVMRGASYPGQEWMPSGLGRWD</sequence>
<evidence type="ECO:0000313" key="2">
    <source>
        <dbReference type="EMBL" id="KAK4495293.1"/>
    </source>
</evidence>
<feature type="compositionally biased region" description="Basic and acidic residues" evidence="1">
    <location>
        <begin position="243"/>
        <end position="255"/>
    </location>
</feature>
<feature type="compositionally biased region" description="Low complexity" evidence="1">
    <location>
        <begin position="1277"/>
        <end position="1296"/>
    </location>
</feature>
<feature type="compositionally biased region" description="Low complexity" evidence="1">
    <location>
        <begin position="10"/>
        <end position="19"/>
    </location>
</feature>
<feature type="compositionally biased region" description="Polar residues" evidence="1">
    <location>
        <begin position="95"/>
        <end position="106"/>
    </location>
</feature>
<feature type="compositionally biased region" description="Pro residues" evidence="1">
    <location>
        <begin position="1190"/>
        <end position="1204"/>
    </location>
</feature>
<accession>A0ABR0E240</accession>
<dbReference type="EMBL" id="JAXOVC010000012">
    <property type="protein sequence ID" value="KAK4495293.1"/>
    <property type="molecule type" value="Genomic_DNA"/>
</dbReference>
<feature type="region of interest" description="Disordered" evidence="1">
    <location>
        <begin position="667"/>
        <end position="686"/>
    </location>
</feature>
<feature type="compositionally biased region" description="Basic and acidic residues" evidence="1">
    <location>
        <begin position="1144"/>
        <end position="1154"/>
    </location>
</feature>
<feature type="compositionally biased region" description="Pro residues" evidence="1">
    <location>
        <begin position="430"/>
        <end position="443"/>
    </location>
</feature>
<feature type="region of interest" description="Disordered" evidence="1">
    <location>
        <begin position="502"/>
        <end position="598"/>
    </location>
</feature>
<evidence type="ECO:0000313" key="3">
    <source>
        <dbReference type="Proteomes" id="UP001305779"/>
    </source>
</evidence>
<feature type="compositionally biased region" description="Polar residues" evidence="1">
    <location>
        <begin position="752"/>
        <end position="766"/>
    </location>
</feature>
<proteinExistence type="predicted"/>
<name>A0ABR0E240_ZASCE</name>
<comment type="caution">
    <text evidence="2">The sequence shown here is derived from an EMBL/GenBank/DDBJ whole genome shotgun (WGS) entry which is preliminary data.</text>
</comment>
<feature type="compositionally biased region" description="Pro residues" evidence="1">
    <location>
        <begin position="1217"/>
        <end position="1230"/>
    </location>
</feature>
<feature type="compositionally biased region" description="Basic and acidic residues" evidence="1">
    <location>
        <begin position="1015"/>
        <end position="1031"/>
    </location>
</feature>
<feature type="compositionally biased region" description="Low complexity" evidence="1">
    <location>
        <begin position="927"/>
        <end position="946"/>
    </location>
</feature>
<feature type="compositionally biased region" description="Basic and acidic residues" evidence="1">
    <location>
        <begin position="311"/>
        <end position="323"/>
    </location>
</feature>
<feature type="compositionally biased region" description="Polar residues" evidence="1">
    <location>
        <begin position="230"/>
        <end position="242"/>
    </location>
</feature>
<feature type="compositionally biased region" description="Low complexity" evidence="1">
    <location>
        <begin position="896"/>
        <end position="912"/>
    </location>
</feature>
<feature type="compositionally biased region" description="Polar residues" evidence="1">
    <location>
        <begin position="1126"/>
        <end position="1135"/>
    </location>
</feature>
<feature type="compositionally biased region" description="Polar residues" evidence="1">
    <location>
        <begin position="1094"/>
        <end position="1106"/>
    </location>
</feature>
<feature type="compositionally biased region" description="Low complexity" evidence="1">
    <location>
        <begin position="145"/>
        <end position="171"/>
    </location>
</feature>
<reference evidence="2 3" key="1">
    <citation type="journal article" date="2023" name="G3 (Bethesda)">
        <title>A chromosome-level genome assembly of Zasmidium syzygii isolated from banana leaves.</title>
        <authorList>
            <person name="van Westerhoven A.C."/>
            <person name="Mehrabi R."/>
            <person name="Talebi R."/>
            <person name="Steentjes M.B.F."/>
            <person name="Corcolon B."/>
            <person name="Chong P.A."/>
            <person name="Kema G.H.J."/>
            <person name="Seidl M.F."/>
        </authorList>
    </citation>
    <scope>NUCLEOTIDE SEQUENCE [LARGE SCALE GENOMIC DNA]</scope>
    <source>
        <strain evidence="2 3">P124</strain>
    </source>
</reference>
<feature type="compositionally biased region" description="Basic and acidic residues" evidence="1">
    <location>
        <begin position="390"/>
        <end position="410"/>
    </location>
</feature>
<feature type="compositionally biased region" description="Low complexity" evidence="1">
    <location>
        <begin position="849"/>
        <end position="867"/>
    </location>
</feature>
<feature type="compositionally biased region" description="Basic and acidic residues" evidence="1">
    <location>
        <begin position="538"/>
        <end position="548"/>
    </location>
</feature>
<feature type="compositionally biased region" description="Basic and acidic residues" evidence="1">
    <location>
        <begin position="358"/>
        <end position="381"/>
    </location>
</feature>
<protein>
    <submittedName>
        <fullName evidence="2">Uncharacterized protein</fullName>
    </submittedName>
</protein>
<feature type="region of interest" description="Disordered" evidence="1">
    <location>
        <begin position="698"/>
        <end position="1330"/>
    </location>
</feature>
<feature type="compositionally biased region" description="Polar residues" evidence="1">
    <location>
        <begin position="570"/>
        <end position="590"/>
    </location>
</feature>
<feature type="compositionally biased region" description="Low complexity" evidence="1">
    <location>
        <begin position="1248"/>
        <end position="1261"/>
    </location>
</feature>
<feature type="region of interest" description="Disordered" evidence="1">
    <location>
        <begin position="1"/>
        <end position="471"/>
    </location>
</feature>